<evidence type="ECO:0000313" key="2">
    <source>
        <dbReference type="Proteomes" id="UP000179769"/>
    </source>
</evidence>
<sequence>MRPMAGTAAEWAATQVAGVRDHPRGRMALLSRTYHGPVGRAPRHLPFRRAAMSFMYWQIERGVLNPPDAAPPGSRWWREVNDRLLRDGCEAMARSGGLRGEQSSPAIDLWSAFISAPTSWSWYRAHNASIVSAYLDNRDLAELESATERFFLNVVLLRVLYAHALVAAPRLSLGRLAVLGRAIGDPRLGMAGIFLSLGRVLPDRYPPDEDLQVYLADEHGLGRMLDYGVIQPRLQQLYEWSALELGLPGLRGLIRDGNPTYAWSYEERHVWASGHASLPVRVPRRATSPR</sequence>
<dbReference type="RefSeq" id="WP_071064702.1">
    <property type="nucleotide sequence ID" value="NZ_MAXA01000221.1"/>
</dbReference>
<organism evidence="1 2">
    <name type="scientific">Parafrankia soli</name>
    <dbReference type="NCBI Taxonomy" id="2599596"/>
    <lineage>
        <taxon>Bacteria</taxon>
        <taxon>Bacillati</taxon>
        <taxon>Actinomycetota</taxon>
        <taxon>Actinomycetes</taxon>
        <taxon>Frankiales</taxon>
        <taxon>Frankiaceae</taxon>
        <taxon>Parafrankia</taxon>
    </lineage>
</organism>
<name>A0A1S1Q2X7_9ACTN</name>
<protein>
    <submittedName>
        <fullName evidence="1">Uncharacterized protein</fullName>
    </submittedName>
</protein>
<reference evidence="2" key="1">
    <citation type="submission" date="2016-07" db="EMBL/GenBank/DDBJ databases">
        <title>Frankia sp. NRRL B-16219 Genome sequencing.</title>
        <authorList>
            <person name="Ghodhbane-Gtari F."/>
            <person name="Swanson E."/>
            <person name="Gueddou A."/>
            <person name="Louati M."/>
            <person name="Nouioui I."/>
            <person name="Hezbri K."/>
            <person name="Abebe-Akele F."/>
            <person name="Simpson S."/>
            <person name="Morris K."/>
            <person name="Thomas K."/>
            <person name="Gtari M."/>
            <person name="Tisa L.S."/>
        </authorList>
    </citation>
    <scope>NUCLEOTIDE SEQUENCE [LARGE SCALE GENOMIC DNA]</scope>
    <source>
        <strain evidence="2">NRRL B-16219</strain>
    </source>
</reference>
<dbReference type="Proteomes" id="UP000179769">
    <property type="component" value="Unassembled WGS sequence"/>
</dbReference>
<dbReference type="OrthoDB" id="6099217at2"/>
<keyword evidence="2" id="KW-1185">Reference proteome</keyword>
<dbReference type="EMBL" id="MAXA01000221">
    <property type="protein sequence ID" value="OHV27545.1"/>
    <property type="molecule type" value="Genomic_DNA"/>
</dbReference>
<dbReference type="AlphaFoldDB" id="A0A1S1Q2X7"/>
<gene>
    <name evidence="1" type="ORF">BBK14_20305</name>
</gene>
<evidence type="ECO:0000313" key="1">
    <source>
        <dbReference type="EMBL" id="OHV27545.1"/>
    </source>
</evidence>
<accession>A0A1S1Q2X7</accession>
<comment type="caution">
    <text evidence="1">The sequence shown here is derived from an EMBL/GenBank/DDBJ whole genome shotgun (WGS) entry which is preliminary data.</text>
</comment>
<proteinExistence type="predicted"/>